<dbReference type="PANTHER" id="PTHR23359">
    <property type="entry name" value="NUCLEOTIDE KINASE"/>
    <property type="match status" value="1"/>
</dbReference>
<comment type="caution">
    <text evidence="5">Lacks conserved residue(s) required for the propagation of feature annotation.</text>
</comment>
<feature type="binding site" evidence="5">
    <location>
        <position position="37"/>
    </location>
    <ligand>
        <name>AMP</name>
        <dbReference type="ChEBI" id="CHEBI:456215"/>
    </ligand>
</feature>
<dbReference type="InterPro" id="IPR027417">
    <property type="entry name" value="P-loop_NTPase"/>
</dbReference>
<dbReference type="EC" id="2.7.4.3" evidence="5 7"/>
<organism evidence="9 10">
    <name type="scientific">Candidatus Dojkabacteria bacterium</name>
    <dbReference type="NCBI Taxonomy" id="2099670"/>
    <lineage>
        <taxon>Bacteria</taxon>
        <taxon>Candidatus Dojkabacteria</taxon>
    </lineage>
</organism>
<evidence type="ECO:0000256" key="6">
    <source>
        <dbReference type="RuleBase" id="RU003330"/>
    </source>
</evidence>
<feature type="binding site" evidence="5">
    <location>
        <position position="130"/>
    </location>
    <ligand>
        <name>Zn(2+)</name>
        <dbReference type="ChEBI" id="CHEBI:29105"/>
        <note>structural</note>
    </ligand>
</feature>
<dbReference type="InterPro" id="IPR006259">
    <property type="entry name" value="Adenyl_kin_sub"/>
</dbReference>
<feature type="binding site" evidence="5">
    <location>
        <position position="32"/>
    </location>
    <ligand>
        <name>AMP</name>
        <dbReference type="ChEBI" id="CHEBI:456215"/>
    </ligand>
</feature>
<dbReference type="GO" id="GO:0008270">
    <property type="term" value="F:zinc ion binding"/>
    <property type="evidence" value="ECO:0007669"/>
    <property type="project" value="UniProtKB-UniRule"/>
</dbReference>
<dbReference type="NCBIfam" id="TIGR01351">
    <property type="entry name" value="adk"/>
    <property type="match status" value="1"/>
</dbReference>
<dbReference type="InterPro" id="IPR007862">
    <property type="entry name" value="Adenylate_kinase_lid-dom"/>
</dbReference>
<comment type="subunit">
    <text evidence="5 7">Monomer.</text>
</comment>
<dbReference type="GO" id="GO:0005524">
    <property type="term" value="F:ATP binding"/>
    <property type="evidence" value="ECO:0007669"/>
    <property type="project" value="UniProtKB-UniRule"/>
</dbReference>
<evidence type="ECO:0000313" key="9">
    <source>
        <dbReference type="EMBL" id="MCA9382104.1"/>
    </source>
</evidence>
<comment type="catalytic activity">
    <reaction evidence="5 7">
        <text>AMP + ATP = 2 ADP</text>
        <dbReference type="Rhea" id="RHEA:12973"/>
        <dbReference type="ChEBI" id="CHEBI:30616"/>
        <dbReference type="ChEBI" id="CHEBI:456215"/>
        <dbReference type="ChEBI" id="CHEBI:456216"/>
        <dbReference type="EC" id="2.7.4.3"/>
    </reaction>
</comment>
<protein>
    <recommendedName>
        <fullName evidence="5 7">Adenylate kinase</fullName>
        <shortName evidence="5">AK</shortName>
        <ecNumber evidence="5 7">2.7.4.3</ecNumber>
    </recommendedName>
    <alternativeName>
        <fullName evidence="5">ATP-AMP transphosphorylase</fullName>
    </alternativeName>
    <alternativeName>
        <fullName evidence="5">ATP:AMP phosphotransferase</fullName>
    </alternativeName>
    <alternativeName>
        <fullName evidence="5">Adenylate monophosphate kinase</fullName>
    </alternativeName>
</protein>
<comment type="domain">
    <text evidence="5">Consists of three domains, a large central CORE domain and two small peripheral domains, NMPbind and LID, which undergo movements during catalysis. The LID domain closes over the site of phosphoryl transfer upon ATP binding. Assembling and dissambling the active center during each catalytic cycle provides an effective means to prevent ATP hydrolysis. Some bacteria have evolved a zinc-coordinating structure that stabilizes the LID domain.</text>
</comment>
<keyword evidence="3 5" id="KW-0547">Nucleotide-binding</keyword>
<evidence type="ECO:0000256" key="5">
    <source>
        <dbReference type="HAMAP-Rule" id="MF_00235"/>
    </source>
</evidence>
<feature type="binding site" evidence="5">
    <location>
        <position position="133"/>
    </location>
    <ligand>
        <name>Zn(2+)</name>
        <dbReference type="ChEBI" id="CHEBI:29105"/>
        <note>structural</note>
    </ligand>
</feature>
<proteinExistence type="inferred from homology"/>
<dbReference type="HAMAP" id="MF_00235">
    <property type="entry name" value="Adenylate_kinase_Adk"/>
    <property type="match status" value="1"/>
</dbReference>
<keyword evidence="5 7" id="KW-0067">ATP-binding</keyword>
<feature type="binding site" evidence="5">
    <location>
        <position position="172"/>
    </location>
    <ligand>
        <name>AMP</name>
        <dbReference type="ChEBI" id="CHEBI:456215"/>
    </ligand>
</feature>
<dbReference type="EMBL" id="JAGQLG010000062">
    <property type="protein sequence ID" value="MCA9382104.1"/>
    <property type="molecule type" value="Genomic_DNA"/>
</dbReference>
<feature type="binding site" evidence="5">
    <location>
        <position position="154"/>
    </location>
    <ligand>
        <name>Zn(2+)</name>
        <dbReference type="ChEBI" id="CHEBI:29105"/>
        <note>structural</note>
    </ligand>
</feature>
<keyword evidence="2 5" id="KW-0545">Nucleotide biosynthesis</keyword>
<feature type="binding site" evidence="5">
    <location>
        <position position="127"/>
    </location>
    <ligand>
        <name>ATP</name>
        <dbReference type="ChEBI" id="CHEBI:30616"/>
    </ligand>
</feature>
<sequence>MLIFAFIGPSGCGKDTQAELLSKNYQIPNISSGSVLRDLYNKKDKLGVKAAKHWLKGKWVPDDLMMQILEVRMKQKDCKDGFILNGFPRTLKQAEVYGEKLNTKYPFTKVIYFDLTDEEAVKRLSNRRICKDCGEIYHLIFNPPKESKYKCDKCGGKLRQRTDDKEDLIINRLKSFHKSIEKILGYYEERGLLLKIDASPSIDSIHKELLKRLKEDVK</sequence>
<evidence type="ECO:0000256" key="3">
    <source>
        <dbReference type="ARBA" id="ARBA00022741"/>
    </source>
</evidence>
<evidence type="ECO:0000313" key="10">
    <source>
        <dbReference type="Proteomes" id="UP000782843"/>
    </source>
</evidence>
<evidence type="ECO:0000256" key="7">
    <source>
        <dbReference type="RuleBase" id="RU003331"/>
    </source>
</evidence>
<dbReference type="AlphaFoldDB" id="A0A955L3B9"/>
<feature type="binding site" evidence="5">
    <location>
        <begin position="86"/>
        <end position="89"/>
    </location>
    <ligand>
        <name>AMP</name>
        <dbReference type="ChEBI" id="CHEBI:456215"/>
    </ligand>
</feature>
<evidence type="ECO:0000259" key="8">
    <source>
        <dbReference type="Pfam" id="PF05191"/>
    </source>
</evidence>
<feature type="binding site" evidence="5">
    <location>
        <position position="200"/>
    </location>
    <ligand>
        <name>ATP</name>
        <dbReference type="ChEBI" id="CHEBI:30616"/>
    </ligand>
</feature>
<gene>
    <name evidence="5" type="primary">adk</name>
    <name evidence="9" type="ORF">KC660_01710</name>
</gene>
<dbReference type="InterPro" id="IPR000850">
    <property type="entry name" value="Adenylat/UMP-CMP_kin"/>
</dbReference>
<evidence type="ECO:0000256" key="2">
    <source>
        <dbReference type="ARBA" id="ARBA00022727"/>
    </source>
</evidence>
<feature type="region of interest" description="NMP" evidence="5">
    <location>
        <begin position="31"/>
        <end position="60"/>
    </location>
</feature>
<accession>A0A955L3B9</accession>
<comment type="caution">
    <text evidence="9">The sequence shown here is derived from an EMBL/GenBank/DDBJ whole genome shotgun (WGS) entry which is preliminary data.</text>
</comment>
<keyword evidence="1 5" id="KW-0808">Transferase</keyword>
<comment type="pathway">
    <text evidence="5">Purine metabolism; AMP biosynthesis via salvage pathway; AMP from ADP: step 1/1.</text>
</comment>
<dbReference type="Gene3D" id="3.40.50.300">
    <property type="entry name" value="P-loop containing nucleotide triphosphate hydrolases"/>
    <property type="match status" value="1"/>
</dbReference>
<keyword evidence="4 5" id="KW-0418">Kinase</keyword>
<evidence type="ECO:0000256" key="1">
    <source>
        <dbReference type="ARBA" id="ARBA00022679"/>
    </source>
</evidence>
<dbReference type="GO" id="GO:0044209">
    <property type="term" value="P:AMP salvage"/>
    <property type="evidence" value="ECO:0007669"/>
    <property type="project" value="UniProtKB-UniRule"/>
</dbReference>
<comment type="function">
    <text evidence="5">Catalyzes the reversible transfer of the terminal phosphate group between ATP and AMP. Plays an important role in cellular energy homeostasis and in adenine nucleotide metabolism.</text>
</comment>
<comment type="similarity">
    <text evidence="5 6">Belongs to the adenylate kinase family.</text>
</comment>
<reference evidence="9" key="1">
    <citation type="submission" date="2020-04" db="EMBL/GenBank/DDBJ databases">
        <authorList>
            <person name="Zhang T."/>
        </authorList>
    </citation>
    <scope>NUCLEOTIDE SEQUENCE</scope>
    <source>
        <strain evidence="9">HKST-UBA10</strain>
    </source>
</reference>
<dbReference type="PRINTS" id="PR00094">
    <property type="entry name" value="ADENYLTKNASE"/>
</dbReference>
<feature type="binding site" evidence="5">
    <location>
        <position position="151"/>
    </location>
    <ligand>
        <name>Zn(2+)</name>
        <dbReference type="ChEBI" id="CHEBI:29105"/>
        <note>structural</note>
    </ligand>
</feature>
<feature type="binding site" evidence="5">
    <location>
        <position position="161"/>
    </location>
    <ligand>
        <name>AMP</name>
        <dbReference type="ChEBI" id="CHEBI:456215"/>
    </ligand>
</feature>
<dbReference type="SUPFAM" id="SSF52540">
    <property type="entry name" value="P-loop containing nucleoside triphosphate hydrolases"/>
    <property type="match status" value="1"/>
</dbReference>
<keyword evidence="5" id="KW-0862">Zinc</keyword>
<reference evidence="9" key="2">
    <citation type="journal article" date="2021" name="Microbiome">
        <title>Successional dynamics and alternative stable states in a saline activated sludge microbial community over 9 years.</title>
        <authorList>
            <person name="Wang Y."/>
            <person name="Ye J."/>
            <person name="Ju F."/>
            <person name="Liu L."/>
            <person name="Boyd J.A."/>
            <person name="Deng Y."/>
            <person name="Parks D.H."/>
            <person name="Jiang X."/>
            <person name="Yin X."/>
            <person name="Woodcroft B.J."/>
            <person name="Tyson G.W."/>
            <person name="Hugenholtz P."/>
            <person name="Polz M.F."/>
            <person name="Zhang T."/>
        </authorList>
    </citation>
    <scope>NUCLEOTIDE SEQUENCE</scope>
    <source>
        <strain evidence="9">HKST-UBA10</strain>
    </source>
</reference>
<dbReference type="GO" id="GO:0005737">
    <property type="term" value="C:cytoplasm"/>
    <property type="evidence" value="ECO:0007669"/>
    <property type="project" value="UniProtKB-SubCell"/>
</dbReference>
<feature type="binding site" evidence="5">
    <location>
        <begin position="136"/>
        <end position="137"/>
    </location>
    <ligand>
        <name>ATP</name>
        <dbReference type="ChEBI" id="CHEBI:30616"/>
    </ligand>
</feature>
<evidence type="ECO:0000256" key="4">
    <source>
        <dbReference type="ARBA" id="ARBA00022777"/>
    </source>
</evidence>
<feature type="domain" description="Adenylate kinase active site lid" evidence="8">
    <location>
        <begin position="127"/>
        <end position="163"/>
    </location>
</feature>
<keyword evidence="5" id="KW-0963">Cytoplasm</keyword>
<dbReference type="Pfam" id="PF05191">
    <property type="entry name" value="ADK_lid"/>
    <property type="match status" value="1"/>
</dbReference>
<name>A0A955L3B9_9BACT</name>
<keyword evidence="5" id="KW-0479">Metal-binding</keyword>
<dbReference type="Pfam" id="PF00406">
    <property type="entry name" value="ADK"/>
    <property type="match status" value="1"/>
</dbReference>
<comment type="subcellular location">
    <subcellularLocation>
        <location evidence="5 7">Cytoplasm</location>
    </subcellularLocation>
</comment>
<feature type="binding site" evidence="5">
    <location>
        <position position="93"/>
    </location>
    <ligand>
        <name>AMP</name>
        <dbReference type="ChEBI" id="CHEBI:456215"/>
    </ligand>
</feature>
<dbReference type="Proteomes" id="UP000782843">
    <property type="component" value="Unassembled WGS sequence"/>
</dbReference>
<dbReference type="CDD" id="cd01428">
    <property type="entry name" value="ADK"/>
    <property type="match status" value="1"/>
</dbReference>
<dbReference type="GO" id="GO:0004017">
    <property type="term" value="F:AMP kinase activity"/>
    <property type="evidence" value="ECO:0007669"/>
    <property type="project" value="UniProtKB-UniRule"/>
</dbReference>